<dbReference type="Pfam" id="PF14279">
    <property type="entry name" value="HNH_5"/>
    <property type="match status" value="1"/>
</dbReference>
<reference evidence="2 3" key="1">
    <citation type="journal article" date="2020" name="ISME J.">
        <title>Comparative genomics reveals insights into cyanobacterial evolution and habitat adaptation.</title>
        <authorList>
            <person name="Chen M.Y."/>
            <person name="Teng W.K."/>
            <person name="Zhao L."/>
            <person name="Hu C.X."/>
            <person name="Zhou Y.K."/>
            <person name="Han B.P."/>
            <person name="Song L.R."/>
            <person name="Shu W.S."/>
        </authorList>
    </citation>
    <scope>NUCLEOTIDE SEQUENCE [LARGE SCALE GENOMIC DNA]</scope>
    <source>
        <strain evidence="2 3">FACHB-260</strain>
    </source>
</reference>
<protein>
    <submittedName>
        <fullName evidence="2">HNH endonuclease</fullName>
    </submittedName>
</protein>
<feature type="domain" description="HNH nuclease" evidence="1">
    <location>
        <begin position="33"/>
        <end position="97"/>
    </location>
</feature>
<dbReference type="RefSeq" id="WP_190406096.1">
    <property type="nucleotide sequence ID" value="NZ_JACJRF010000006.1"/>
</dbReference>
<dbReference type="Proteomes" id="UP000607281">
    <property type="component" value="Unassembled WGS sequence"/>
</dbReference>
<sequence>MSVELYKQVKQKRQHPNLPVYQWKRQPLEQWKITRQSIYTRDEGLCQSPDTQPPKVNELCKKTVCLKTAHIDHIRPLSSGGSNHASNLRTLCPVCHALRLDRKHDGMRNRLVQQGLIPVNWKQFVWDEIVGDRIPPIVR</sequence>
<keyword evidence="2" id="KW-0540">Nuclease</keyword>
<dbReference type="EMBL" id="JACJRF010000006">
    <property type="protein sequence ID" value="MBD2343628.1"/>
    <property type="molecule type" value="Genomic_DNA"/>
</dbReference>
<evidence type="ECO:0000313" key="3">
    <source>
        <dbReference type="Proteomes" id="UP000607281"/>
    </source>
</evidence>
<organism evidence="2 3">
    <name type="scientific">Anabaena subtropica FACHB-260</name>
    <dbReference type="NCBI Taxonomy" id="2692884"/>
    <lineage>
        <taxon>Bacteria</taxon>
        <taxon>Bacillati</taxon>
        <taxon>Cyanobacteriota</taxon>
        <taxon>Cyanophyceae</taxon>
        <taxon>Nostocales</taxon>
        <taxon>Nostocaceae</taxon>
        <taxon>Anabaena</taxon>
    </lineage>
</organism>
<evidence type="ECO:0000259" key="1">
    <source>
        <dbReference type="SMART" id="SM00507"/>
    </source>
</evidence>
<dbReference type="CDD" id="cd00085">
    <property type="entry name" value="HNHc"/>
    <property type="match status" value="1"/>
</dbReference>
<dbReference type="Gene3D" id="1.10.30.50">
    <property type="match status" value="1"/>
</dbReference>
<name>A0ABR8CLC8_9NOST</name>
<dbReference type="SMART" id="SM00507">
    <property type="entry name" value="HNHc"/>
    <property type="match status" value="1"/>
</dbReference>
<proteinExistence type="predicted"/>
<comment type="caution">
    <text evidence="2">The sequence shown here is derived from an EMBL/GenBank/DDBJ whole genome shotgun (WGS) entry which is preliminary data.</text>
</comment>
<evidence type="ECO:0000313" key="2">
    <source>
        <dbReference type="EMBL" id="MBD2343628.1"/>
    </source>
</evidence>
<gene>
    <name evidence="2" type="ORF">H6G18_05635</name>
</gene>
<accession>A0ABR8CLC8</accession>
<dbReference type="InterPro" id="IPR003615">
    <property type="entry name" value="HNH_nuc"/>
</dbReference>
<dbReference type="PIRSF" id="PIRSF035609">
    <property type="entry name" value="UCP035609_HNH_endo"/>
    <property type="match status" value="1"/>
</dbReference>
<dbReference type="InterPro" id="IPR017038">
    <property type="entry name" value="UCP035609_HNH_endonucl"/>
</dbReference>
<dbReference type="GO" id="GO:0004519">
    <property type="term" value="F:endonuclease activity"/>
    <property type="evidence" value="ECO:0007669"/>
    <property type="project" value="UniProtKB-KW"/>
</dbReference>
<dbReference type="InterPro" id="IPR029471">
    <property type="entry name" value="HNH_5"/>
</dbReference>
<keyword evidence="2" id="KW-0255">Endonuclease</keyword>
<keyword evidence="2" id="KW-0378">Hydrolase</keyword>
<keyword evidence="3" id="KW-1185">Reference proteome</keyword>